<dbReference type="EMBL" id="GBRH01212930">
    <property type="protein sequence ID" value="JAD84965.1"/>
    <property type="molecule type" value="Transcribed_RNA"/>
</dbReference>
<organism evidence="1">
    <name type="scientific">Arundo donax</name>
    <name type="common">Giant reed</name>
    <name type="synonym">Donax arundinaceus</name>
    <dbReference type="NCBI Taxonomy" id="35708"/>
    <lineage>
        <taxon>Eukaryota</taxon>
        <taxon>Viridiplantae</taxon>
        <taxon>Streptophyta</taxon>
        <taxon>Embryophyta</taxon>
        <taxon>Tracheophyta</taxon>
        <taxon>Spermatophyta</taxon>
        <taxon>Magnoliopsida</taxon>
        <taxon>Liliopsida</taxon>
        <taxon>Poales</taxon>
        <taxon>Poaceae</taxon>
        <taxon>PACMAD clade</taxon>
        <taxon>Arundinoideae</taxon>
        <taxon>Arundineae</taxon>
        <taxon>Arundo</taxon>
    </lineage>
</organism>
<protein>
    <submittedName>
        <fullName evidence="1">Uncharacterized protein</fullName>
    </submittedName>
</protein>
<dbReference type="AlphaFoldDB" id="A0A0A9DH44"/>
<reference evidence="1" key="1">
    <citation type="submission" date="2014-09" db="EMBL/GenBank/DDBJ databases">
        <authorList>
            <person name="Magalhaes I.L.F."/>
            <person name="Oliveira U."/>
            <person name="Santos F.R."/>
            <person name="Vidigal T.H.D.A."/>
            <person name="Brescovit A.D."/>
            <person name="Santos A.J."/>
        </authorList>
    </citation>
    <scope>NUCLEOTIDE SEQUENCE</scope>
    <source>
        <tissue evidence="1">Shoot tissue taken approximately 20 cm above the soil surface</tissue>
    </source>
</reference>
<sequence>MLVGCRNLISGWMLFVFVVTLCEICDYCRHSLWLHSASLFDILKRFSPHEIQLNFTYDKLIVWFFYQLPCCSHYFSRSVEPYASHCGYICTDG</sequence>
<proteinExistence type="predicted"/>
<evidence type="ECO:0000313" key="1">
    <source>
        <dbReference type="EMBL" id="JAD84965.1"/>
    </source>
</evidence>
<accession>A0A0A9DH44</accession>
<name>A0A0A9DH44_ARUDO</name>
<reference evidence="1" key="2">
    <citation type="journal article" date="2015" name="Data Brief">
        <title>Shoot transcriptome of the giant reed, Arundo donax.</title>
        <authorList>
            <person name="Barrero R.A."/>
            <person name="Guerrero F.D."/>
            <person name="Moolhuijzen P."/>
            <person name="Goolsby J.A."/>
            <person name="Tidwell J."/>
            <person name="Bellgard S.E."/>
            <person name="Bellgard M.I."/>
        </authorList>
    </citation>
    <scope>NUCLEOTIDE SEQUENCE</scope>
    <source>
        <tissue evidence="1">Shoot tissue taken approximately 20 cm above the soil surface</tissue>
    </source>
</reference>